<dbReference type="InterPro" id="IPR003607">
    <property type="entry name" value="HD/PDEase_dom"/>
</dbReference>
<dbReference type="Pfam" id="PF08668">
    <property type="entry name" value="HDOD"/>
    <property type="match status" value="1"/>
</dbReference>
<dbReference type="InterPro" id="IPR052340">
    <property type="entry name" value="RNase_Y/CdgJ"/>
</dbReference>
<dbReference type="SMART" id="SM00471">
    <property type="entry name" value="HDc"/>
    <property type="match status" value="1"/>
</dbReference>
<dbReference type="NCBIfam" id="TIGR00277">
    <property type="entry name" value="HDIG"/>
    <property type="match status" value="1"/>
</dbReference>
<feature type="domain" description="HDOD" evidence="1">
    <location>
        <begin position="16"/>
        <end position="208"/>
    </location>
</feature>
<dbReference type="Proteomes" id="UP001626537">
    <property type="component" value="Chromosome"/>
</dbReference>
<dbReference type="InterPro" id="IPR013976">
    <property type="entry name" value="HDOD"/>
</dbReference>
<gene>
    <name evidence="2" type="ORF">R0135_06460</name>
</gene>
<dbReference type="SUPFAM" id="SSF109604">
    <property type="entry name" value="HD-domain/PDEase-like"/>
    <property type="match status" value="1"/>
</dbReference>
<accession>A0ABZ0I6Y2</accession>
<keyword evidence="3" id="KW-1185">Reference proteome</keyword>
<dbReference type="InterPro" id="IPR006675">
    <property type="entry name" value="HDIG_dom"/>
</dbReference>
<evidence type="ECO:0000313" key="2">
    <source>
        <dbReference type="EMBL" id="WOJ94806.1"/>
    </source>
</evidence>
<evidence type="ECO:0000313" key="3">
    <source>
        <dbReference type="Proteomes" id="UP001626537"/>
    </source>
</evidence>
<protein>
    <submittedName>
        <fullName evidence="2">HDOD domain-containing protein</fullName>
    </submittedName>
</protein>
<reference evidence="2 3" key="1">
    <citation type="submission" date="2023-10" db="EMBL/GenBank/DDBJ databases">
        <title>Two novel species belonging to the OM43/NOR5 clade.</title>
        <authorList>
            <person name="Park M."/>
        </authorList>
    </citation>
    <scope>NUCLEOTIDE SEQUENCE [LARGE SCALE GENOMIC DNA]</scope>
    <source>
        <strain evidence="2 3">IMCC43200</strain>
    </source>
</reference>
<proteinExistence type="predicted"/>
<dbReference type="RefSeq" id="WP_407349439.1">
    <property type="nucleotide sequence ID" value="NZ_CP136864.1"/>
</dbReference>
<dbReference type="PANTHER" id="PTHR33525:SF3">
    <property type="entry name" value="RIBONUCLEASE Y"/>
    <property type="match status" value="1"/>
</dbReference>
<evidence type="ECO:0000259" key="1">
    <source>
        <dbReference type="PROSITE" id="PS51833"/>
    </source>
</evidence>
<dbReference type="PROSITE" id="PS51833">
    <property type="entry name" value="HDOD"/>
    <property type="match status" value="1"/>
</dbReference>
<dbReference type="PANTHER" id="PTHR33525">
    <property type="match status" value="1"/>
</dbReference>
<name>A0ABZ0I6Y2_9GAMM</name>
<dbReference type="CDD" id="cd00077">
    <property type="entry name" value="HDc"/>
    <property type="match status" value="1"/>
</dbReference>
<sequence>MTLQESVLSTASNGQLPVLPVVITALMSLDLDAEGSFAEVLALANVDPCLAIKILQSAGAAGAVRGGDTLPKAMVRLGVSAMHRLVSERSSATVFVPVTDAEKCLWLHFIQVALCAQFLVKNCKALKVDADKAYLAGLIHDIGRLVDYEQIAQAPNEIESSDYHDPEALLHAETHAFGHSHVGIGVIASKRWKLPDYLIAAVEHHHDNLRELRGPDLETRTLVELVQCADELSVFVLRRDSSDLAAVKALCQRFLDSKSAVLAQCGVDVALLQKALAYMQDEAETAFLRLKLGKAPVCHS</sequence>
<dbReference type="EMBL" id="CP136864">
    <property type="protein sequence ID" value="WOJ94806.1"/>
    <property type="molecule type" value="Genomic_DNA"/>
</dbReference>
<dbReference type="Gene3D" id="1.10.3210.10">
    <property type="entry name" value="Hypothetical protein af1432"/>
    <property type="match status" value="1"/>
</dbReference>
<organism evidence="2 3">
    <name type="scientific">Congregibacter variabilis</name>
    <dbReference type="NCBI Taxonomy" id="3081200"/>
    <lineage>
        <taxon>Bacteria</taxon>
        <taxon>Pseudomonadati</taxon>
        <taxon>Pseudomonadota</taxon>
        <taxon>Gammaproteobacteria</taxon>
        <taxon>Cellvibrionales</taxon>
        <taxon>Halieaceae</taxon>
        <taxon>Congregibacter</taxon>
    </lineage>
</organism>